<gene>
    <name evidence="2" type="ORF">KsCSTR_40900</name>
    <name evidence="1" type="ORF">kusta0036</name>
</gene>
<reference evidence="2 3" key="3">
    <citation type="submission" date="2020-02" db="EMBL/GenBank/DDBJ databases">
        <title>Newly sequenced genome of strain CSTR1 showed variability in Candidatus Kuenenia stuttgartiensis genomes.</title>
        <authorList>
            <person name="Ding C."/>
            <person name="Adrian L."/>
        </authorList>
    </citation>
    <scope>NUCLEOTIDE SEQUENCE [LARGE SCALE GENOMIC DNA]</scope>
    <source>
        <strain evidence="2 3">CSTR1</strain>
    </source>
</reference>
<evidence type="ECO:0000313" key="1">
    <source>
        <dbReference type="EMBL" id="CAJ70781.1"/>
    </source>
</evidence>
<evidence type="ECO:0000313" key="2">
    <source>
        <dbReference type="EMBL" id="QII13469.1"/>
    </source>
</evidence>
<protein>
    <submittedName>
        <fullName evidence="1">Uncharacterized protein</fullName>
    </submittedName>
</protein>
<reference evidence="1" key="2">
    <citation type="submission" date="2006-01" db="EMBL/GenBank/DDBJ databases">
        <authorList>
            <person name="Genoscope"/>
        </authorList>
    </citation>
    <scope>NUCLEOTIDE SEQUENCE</scope>
</reference>
<dbReference type="AlphaFoldDB" id="Q1Q7H9"/>
<accession>Q1Q7H9</accession>
<dbReference type="Proteomes" id="UP000501926">
    <property type="component" value="Chromosome"/>
</dbReference>
<name>Q1Q7H9_KUEST</name>
<evidence type="ECO:0000313" key="3">
    <source>
        <dbReference type="Proteomes" id="UP000501926"/>
    </source>
</evidence>
<dbReference type="EMBL" id="CP049055">
    <property type="protein sequence ID" value="QII13469.1"/>
    <property type="molecule type" value="Genomic_DNA"/>
</dbReference>
<organism evidence="1">
    <name type="scientific">Kuenenia stuttgartiensis</name>
    <dbReference type="NCBI Taxonomy" id="174633"/>
    <lineage>
        <taxon>Bacteria</taxon>
        <taxon>Pseudomonadati</taxon>
        <taxon>Planctomycetota</taxon>
        <taxon>Candidatus Brocadiia</taxon>
        <taxon>Candidatus Brocadiales</taxon>
        <taxon>Candidatus Brocadiaceae</taxon>
        <taxon>Candidatus Kuenenia</taxon>
    </lineage>
</organism>
<sequence>MYLVNATSNSCCHRFIQKVNLIHLFKNLKQRILSKPSFINDYKGRYQKYYVRFRQ</sequence>
<proteinExistence type="predicted"/>
<reference evidence="1" key="1">
    <citation type="journal article" date="2006" name="Nature">
        <title>Deciphering the evolution and metabolism of an anammox bacterium from a community genome.</title>
        <authorList>
            <person name="Strous M."/>
            <person name="Pelletier E."/>
            <person name="Mangenot S."/>
            <person name="Rattei T."/>
            <person name="Lehner A."/>
            <person name="Taylor M.W."/>
            <person name="Horn M."/>
            <person name="Daims H."/>
            <person name="Bartol-Mavel D."/>
            <person name="Wincker P."/>
            <person name="Barbe V."/>
            <person name="Fonknechten N."/>
            <person name="Vallenet D."/>
            <person name="Segurens B."/>
            <person name="Schenowitz-Truong C."/>
            <person name="Medigue C."/>
            <person name="Collingro A."/>
            <person name="Snel B."/>
            <person name="Dutilh B.E."/>
            <person name="OpDenCamp H.J.M."/>
            <person name="vanDerDrift C."/>
            <person name="Cirpus I."/>
            <person name="vanDePas-Schoonen K.T."/>
            <person name="Harhangi H.R."/>
            <person name="vanNiftrik L."/>
            <person name="Schmid M."/>
            <person name="Keltjens J."/>
            <person name="vanDeVossenberg J."/>
            <person name="Kartal B."/>
            <person name="Meier H."/>
            <person name="Frishman D."/>
            <person name="Huynen M.A."/>
            <person name="Mewes H."/>
            <person name="Weissenbach J."/>
            <person name="Jetten M.S.M."/>
            <person name="Wagner M."/>
            <person name="LePaslier D."/>
        </authorList>
    </citation>
    <scope>NUCLEOTIDE SEQUENCE</scope>
</reference>
<dbReference type="EMBL" id="CT030148">
    <property type="protein sequence ID" value="CAJ70781.1"/>
    <property type="molecule type" value="Genomic_DNA"/>
</dbReference>